<name>A0ABS0NTH2_9ACTN</name>
<dbReference type="InterPro" id="IPR001227">
    <property type="entry name" value="Ac_transferase_dom_sf"/>
</dbReference>
<feature type="compositionally biased region" description="Basic residues" evidence="8">
    <location>
        <begin position="1285"/>
        <end position="1310"/>
    </location>
</feature>
<feature type="compositionally biased region" description="Low complexity" evidence="8">
    <location>
        <begin position="2061"/>
        <end position="2095"/>
    </location>
</feature>
<organism evidence="11 12">
    <name type="scientific">Streptomyces pactum</name>
    <dbReference type="NCBI Taxonomy" id="68249"/>
    <lineage>
        <taxon>Bacteria</taxon>
        <taxon>Bacillati</taxon>
        <taxon>Actinomycetota</taxon>
        <taxon>Actinomycetes</taxon>
        <taxon>Kitasatosporales</taxon>
        <taxon>Streptomycetaceae</taxon>
        <taxon>Streptomyces</taxon>
    </lineage>
</organism>
<keyword evidence="5" id="KW-0045">Antibiotic biosynthesis</keyword>
<dbReference type="Pfam" id="PF02801">
    <property type="entry name" value="Ketoacyl-synt_C"/>
    <property type="match status" value="1"/>
</dbReference>
<dbReference type="PROSITE" id="PS00606">
    <property type="entry name" value="KS3_1"/>
    <property type="match status" value="2"/>
</dbReference>
<dbReference type="EMBL" id="JACYXC010000001">
    <property type="protein sequence ID" value="MBH5338518.1"/>
    <property type="molecule type" value="Genomic_DNA"/>
</dbReference>
<dbReference type="SUPFAM" id="SSF47336">
    <property type="entry name" value="ACP-like"/>
    <property type="match status" value="1"/>
</dbReference>
<keyword evidence="3" id="KW-0597">Phosphoprotein</keyword>
<evidence type="ECO:0000259" key="10">
    <source>
        <dbReference type="PROSITE" id="PS52004"/>
    </source>
</evidence>
<accession>A0ABS0NTH2</accession>
<dbReference type="InterPro" id="IPR036736">
    <property type="entry name" value="ACP-like_sf"/>
</dbReference>
<dbReference type="CDD" id="cd08952">
    <property type="entry name" value="KR_1_SDR_x"/>
    <property type="match status" value="1"/>
</dbReference>
<dbReference type="InterPro" id="IPR050091">
    <property type="entry name" value="PKS_NRPS_Biosynth_Enz"/>
</dbReference>
<feature type="region of interest" description="Disordered" evidence="8">
    <location>
        <begin position="483"/>
        <end position="511"/>
    </location>
</feature>
<feature type="compositionally biased region" description="Low complexity" evidence="8">
    <location>
        <begin position="1958"/>
        <end position="1974"/>
    </location>
</feature>
<dbReference type="CDD" id="cd00833">
    <property type="entry name" value="PKS"/>
    <property type="match status" value="2"/>
</dbReference>
<feature type="domain" description="Carrier" evidence="9">
    <location>
        <begin position="1538"/>
        <end position="1613"/>
    </location>
</feature>
<feature type="region of interest" description="Disordered" evidence="8">
    <location>
        <begin position="1283"/>
        <end position="1310"/>
    </location>
</feature>
<feature type="compositionally biased region" description="Basic residues" evidence="8">
    <location>
        <begin position="1981"/>
        <end position="1993"/>
    </location>
</feature>
<dbReference type="InterPro" id="IPR036291">
    <property type="entry name" value="NAD(P)-bd_dom_sf"/>
</dbReference>
<dbReference type="PROSITE" id="PS00012">
    <property type="entry name" value="PHOSPHOPANTETHEINE"/>
    <property type="match status" value="1"/>
</dbReference>
<dbReference type="Pfam" id="PF00698">
    <property type="entry name" value="Acyl_transf_1"/>
    <property type="match status" value="2"/>
</dbReference>
<dbReference type="SUPFAM" id="SSF53901">
    <property type="entry name" value="Thiolase-like"/>
    <property type="match status" value="2"/>
</dbReference>
<feature type="region of interest" description="Disordered" evidence="8">
    <location>
        <begin position="1392"/>
        <end position="1530"/>
    </location>
</feature>
<feature type="compositionally biased region" description="Low complexity" evidence="8">
    <location>
        <begin position="1915"/>
        <end position="1932"/>
    </location>
</feature>
<feature type="region of interest" description="Disordered" evidence="8">
    <location>
        <begin position="1186"/>
        <end position="1259"/>
    </location>
</feature>
<feature type="compositionally biased region" description="Basic residues" evidence="8">
    <location>
        <begin position="1602"/>
        <end position="1618"/>
    </location>
</feature>
<dbReference type="SUPFAM" id="SSF52151">
    <property type="entry name" value="FabD/lysophospholipase-like"/>
    <property type="match status" value="2"/>
</dbReference>
<dbReference type="SMART" id="SM00825">
    <property type="entry name" value="PKS_KS"/>
    <property type="match status" value="1"/>
</dbReference>
<dbReference type="PROSITE" id="PS50075">
    <property type="entry name" value="CARRIER"/>
    <property type="match status" value="1"/>
</dbReference>
<keyword evidence="2" id="KW-0596">Phosphopantetheine</keyword>
<dbReference type="Gene3D" id="6.10.140.1830">
    <property type="match status" value="1"/>
</dbReference>
<dbReference type="InterPro" id="IPR006162">
    <property type="entry name" value="Ppantetheine_attach_site"/>
</dbReference>
<dbReference type="Gene3D" id="3.40.50.720">
    <property type="entry name" value="NAD(P)-binding Rossmann-like Domain"/>
    <property type="match status" value="1"/>
</dbReference>
<dbReference type="PANTHER" id="PTHR43775:SF51">
    <property type="entry name" value="INACTIVE PHENOLPHTHIOCEROL SYNTHESIS POLYKETIDE SYNTHASE TYPE I PKS1-RELATED"/>
    <property type="match status" value="1"/>
</dbReference>
<dbReference type="Pfam" id="PF00109">
    <property type="entry name" value="ketoacyl-synt"/>
    <property type="match status" value="3"/>
</dbReference>
<feature type="compositionally biased region" description="Basic residues" evidence="8">
    <location>
        <begin position="1421"/>
        <end position="1436"/>
    </location>
</feature>
<evidence type="ECO:0000256" key="6">
    <source>
        <dbReference type="ARBA" id="ARBA00023268"/>
    </source>
</evidence>
<dbReference type="SUPFAM" id="SSF101173">
    <property type="entry name" value="Docking domain B of the erythromycin polyketide synthase (DEBS)"/>
    <property type="match status" value="1"/>
</dbReference>
<dbReference type="InterPro" id="IPR020806">
    <property type="entry name" value="PKS_PP-bd"/>
</dbReference>
<dbReference type="PROSITE" id="PS52004">
    <property type="entry name" value="KS3_2"/>
    <property type="match status" value="2"/>
</dbReference>
<reference evidence="11 12" key="1">
    <citation type="submission" date="2020-09" db="EMBL/GenBank/DDBJ databases">
        <title>Biosynthesis of the nuclear factor of activated T cells inhibitor NFAT-133 and its congeners in Streptomyces pactum.</title>
        <authorList>
            <person name="Zhou W."/>
            <person name="Posri P."/>
            <person name="Abugrain M.E."/>
            <person name="Weisberg A.J."/>
            <person name="Chang J.H."/>
            <person name="Mahmud T."/>
        </authorList>
    </citation>
    <scope>NUCLEOTIDE SEQUENCE [LARGE SCALE GENOMIC DNA]</scope>
    <source>
        <strain evidence="11 12">ATCC 27456</strain>
    </source>
</reference>
<dbReference type="InterPro" id="IPR032821">
    <property type="entry name" value="PKS_assoc"/>
</dbReference>
<dbReference type="GO" id="GO:0016746">
    <property type="term" value="F:acyltransferase activity"/>
    <property type="evidence" value="ECO:0007669"/>
    <property type="project" value="UniProtKB-KW"/>
</dbReference>
<dbReference type="InterPro" id="IPR057326">
    <property type="entry name" value="KR_dom"/>
</dbReference>
<dbReference type="Pfam" id="PF18369">
    <property type="entry name" value="PKS_DE"/>
    <property type="match status" value="1"/>
</dbReference>
<feature type="compositionally biased region" description="Low complexity" evidence="8">
    <location>
        <begin position="1637"/>
        <end position="1657"/>
    </location>
</feature>
<feature type="compositionally biased region" description="Low complexity" evidence="8">
    <location>
        <begin position="1848"/>
        <end position="1858"/>
    </location>
</feature>
<dbReference type="InterPro" id="IPR016035">
    <property type="entry name" value="Acyl_Trfase/lysoPLipase"/>
</dbReference>
<dbReference type="InterPro" id="IPR041618">
    <property type="entry name" value="PKS_DE"/>
</dbReference>
<keyword evidence="6" id="KW-0511">Multifunctional enzyme</keyword>
<evidence type="ECO:0000256" key="1">
    <source>
        <dbReference type="ARBA" id="ARBA00001957"/>
    </source>
</evidence>
<dbReference type="Gene3D" id="1.10.1200.10">
    <property type="entry name" value="ACP-like"/>
    <property type="match status" value="1"/>
</dbReference>
<proteinExistence type="predicted"/>
<dbReference type="Pfam" id="PF00550">
    <property type="entry name" value="PP-binding"/>
    <property type="match status" value="1"/>
</dbReference>
<dbReference type="Pfam" id="PF08990">
    <property type="entry name" value="Docking"/>
    <property type="match status" value="1"/>
</dbReference>
<dbReference type="PANTHER" id="PTHR43775">
    <property type="entry name" value="FATTY ACID SYNTHASE"/>
    <property type="match status" value="1"/>
</dbReference>
<keyword evidence="7 11" id="KW-0012">Acyltransferase</keyword>
<evidence type="ECO:0000313" key="12">
    <source>
        <dbReference type="Proteomes" id="UP000807371"/>
    </source>
</evidence>
<evidence type="ECO:0000259" key="9">
    <source>
        <dbReference type="PROSITE" id="PS50075"/>
    </source>
</evidence>
<feature type="compositionally biased region" description="Basic residues" evidence="8">
    <location>
        <begin position="1207"/>
        <end position="1217"/>
    </location>
</feature>
<dbReference type="Gene3D" id="3.40.366.10">
    <property type="entry name" value="Malonyl-Coenzyme A Acyl Carrier Protein, domain 2"/>
    <property type="match status" value="2"/>
</dbReference>
<evidence type="ECO:0000256" key="3">
    <source>
        <dbReference type="ARBA" id="ARBA00022553"/>
    </source>
</evidence>
<dbReference type="Pfam" id="PF08659">
    <property type="entry name" value="KR"/>
    <property type="match status" value="1"/>
</dbReference>
<dbReference type="Proteomes" id="UP000807371">
    <property type="component" value="Unassembled WGS sequence"/>
</dbReference>
<feature type="compositionally biased region" description="Pro residues" evidence="8">
    <location>
        <begin position="1620"/>
        <end position="1636"/>
    </location>
</feature>
<comment type="caution">
    <text evidence="11">The sequence shown here is derived from an EMBL/GenBank/DDBJ whole genome shotgun (WGS) entry which is preliminary data.</text>
</comment>
<feature type="compositionally biased region" description="Pro residues" evidence="8">
    <location>
        <begin position="1453"/>
        <end position="1462"/>
    </location>
</feature>
<dbReference type="InterPro" id="IPR014031">
    <property type="entry name" value="Ketoacyl_synth_C"/>
</dbReference>
<dbReference type="InterPro" id="IPR014043">
    <property type="entry name" value="Acyl_transferase_dom"/>
</dbReference>
<dbReference type="SMART" id="SM00827">
    <property type="entry name" value="PKS_AT"/>
    <property type="match status" value="1"/>
</dbReference>
<dbReference type="InterPro" id="IPR016039">
    <property type="entry name" value="Thiolase-like"/>
</dbReference>
<evidence type="ECO:0000256" key="4">
    <source>
        <dbReference type="ARBA" id="ARBA00022679"/>
    </source>
</evidence>
<evidence type="ECO:0000256" key="2">
    <source>
        <dbReference type="ARBA" id="ARBA00022450"/>
    </source>
</evidence>
<keyword evidence="12" id="KW-1185">Reference proteome</keyword>
<feature type="compositionally biased region" description="Basic residues" evidence="8">
    <location>
        <begin position="2102"/>
        <end position="2120"/>
    </location>
</feature>
<feature type="region of interest" description="Disordered" evidence="8">
    <location>
        <begin position="62"/>
        <end position="96"/>
    </location>
</feature>
<dbReference type="SUPFAM" id="SSF51735">
    <property type="entry name" value="NAD(P)-binding Rossmann-fold domains"/>
    <property type="match status" value="2"/>
</dbReference>
<dbReference type="InterPro" id="IPR015083">
    <property type="entry name" value="NorB/c/GfsB-D-like_docking"/>
</dbReference>
<dbReference type="InterPro" id="IPR009081">
    <property type="entry name" value="PP-bd_ACP"/>
</dbReference>
<dbReference type="SUPFAM" id="SSF55048">
    <property type="entry name" value="Probable ACP-binding domain of malonyl-CoA ACP transacylase"/>
    <property type="match status" value="1"/>
</dbReference>
<gene>
    <name evidence="11" type="ORF">IHE55_28575</name>
</gene>
<dbReference type="Gene3D" id="3.40.47.10">
    <property type="match status" value="2"/>
</dbReference>
<feature type="domain" description="Ketosynthase family 3 (KS3)" evidence="10">
    <location>
        <begin position="33"/>
        <end position="483"/>
    </location>
</feature>
<feature type="domain" description="Ketosynthase family 3 (KS3)" evidence="10">
    <location>
        <begin position="1633"/>
        <end position="1823"/>
    </location>
</feature>
<evidence type="ECO:0000313" key="11">
    <source>
        <dbReference type="EMBL" id="MBH5338518.1"/>
    </source>
</evidence>
<comment type="cofactor">
    <cofactor evidence="1">
        <name>pantetheine 4'-phosphate</name>
        <dbReference type="ChEBI" id="CHEBI:47942"/>
    </cofactor>
</comment>
<feature type="compositionally biased region" description="Low complexity" evidence="8">
    <location>
        <begin position="1463"/>
        <end position="1483"/>
    </location>
</feature>
<feature type="region of interest" description="Disordered" evidence="8">
    <location>
        <begin position="1827"/>
        <end position="2138"/>
    </location>
</feature>
<dbReference type="SMART" id="SM01294">
    <property type="entry name" value="PKS_PP_betabranch"/>
    <property type="match status" value="1"/>
</dbReference>
<dbReference type="Gene3D" id="3.30.70.3290">
    <property type="match status" value="1"/>
</dbReference>
<evidence type="ECO:0000256" key="8">
    <source>
        <dbReference type="SAM" id="MobiDB-lite"/>
    </source>
</evidence>
<feature type="compositionally biased region" description="Gly residues" evidence="8">
    <location>
        <begin position="69"/>
        <end position="85"/>
    </location>
</feature>
<evidence type="ECO:0000256" key="7">
    <source>
        <dbReference type="ARBA" id="ARBA00023315"/>
    </source>
</evidence>
<evidence type="ECO:0000256" key="5">
    <source>
        <dbReference type="ARBA" id="ARBA00023194"/>
    </source>
</evidence>
<protein>
    <submittedName>
        <fullName evidence="11">Acyltransferase domain-containing protein</fullName>
    </submittedName>
</protein>
<dbReference type="Pfam" id="PF16197">
    <property type="entry name" value="KAsynt_C_assoc"/>
    <property type="match status" value="1"/>
</dbReference>
<feature type="compositionally biased region" description="Basic residues" evidence="8">
    <location>
        <begin position="1496"/>
        <end position="1512"/>
    </location>
</feature>
<sequence length="2228" mass="236058">MNNEDKLRDYLKRATTDLRTARRRIAELEHREQEPIAIVGMACRYPGGVRSPEDLWRLITGRPATGDGTAAGTGDGTGHGTGESGGTTAITPFPEDRGWDTAALYDPELSTPGTSYVREGGFLHDAAEFDAEFFGISPREALAMDPQQRLVLETAWEALERAGIDPSSVKGSHAGVFMGAGHPGYGTFGRTAPEITEGYGMTGKAASVISGRVSYTLGLEGPAVTVDTACSSSLVALHLAVRALRKGECTFALAGGVTVMPTPELFVEFSRQRGLAADGRCKSFAAAADGTGWSEGAGVLLVERLSDARKNGHPVLAVVRGSAVNQDGASNGLTAPNGPSQERVIRTALADARLGVGDVDAVEAHGTGTRLGDPIEAHALLATYGQRAADARPLLLGSLKSNIGHTQAAAGVGGVIKMVMALREGVLPRTLHVDAPTPHVDWSAGAVELLTEERPWPRGEQPRRAGVSSFGVSGTNAHVILEEAGPEPDGPAGEDGDPERPATVSGTAPAIASGTAPATIAWTVSGRTAAALRAQAGRLGAFAAARPALDPRDIGMSLATTRAALEHRAVVIADDRDTLLAGLTALAEGVPAPRLTTGETTDQARNPVFVFPGQGAQWVGMARELMDAAPVFAESMERCGQALAPFIDWDFRTELAGSLVRVDVVQPLSWAVMVSLAELWRSYGVEPAAVVGHSQGEIAAAVVAGALSLEDGARVVALRSKVIGERLAGRGGMVSLGLSRAETLRRIEGFEGRVSVAAVNGASSTVVAGEPAALDELVAACEAEEIRARRIPVDYASHSPQVESIRTELLEVLDGIAPTASRVPFYSTVEAEPIDTTGLDAAYWVRNLRQEVRFEAAVERLLADGFGLFVECSAHPVLVMSVQETADPGVPVAVVGSLRRDDGGLDRFLASLAEAWTRGAPVDWTPLFPGARRVDLPTYAFQRTRYWLQATDPDTAGAGDAPRDEAEARFWEAVEREDFEGLARTLDLGDEADGLHAVLPALSSWRRRNRERSLVNSWRYRVSWQSVTTPATPVLTGTWLVVLPAGDVSEVWPPHGSRGGWADAAVRAVERAGARAVTLAVDPATEDRDALAVALRRACDTIPDLAGILSLAAVDERPLPGRTALTRGHAATLRLVQALGDIDAEVPLWCVTEGAMTTDGREPVHTAAQAQVWGLGRVVALERPLAVGRSGRPAGGRGRGDRDVPGRRAHRARRRGPARGATLRGRGPPPGARHRPPGGTDTPDGRGWTPRGTTLVTGGTGALGAHVARWLAGAGAEHLLLVSRRGPRGARRRRADRRTHRPRRRGDGHRLRHLRTRPAGRALATVPADRPLTSVVHTAAVLDDGMVDALTDDRLERVLRVKALGAENLHRLTRELDLSAFVLFSSFTAVLGTPGPGQLRARQCPPRRARRGAPRPGPAGHLRRLGHLGRIGHGRGRGGGTGHGGTASSRWTPPRPPPPSAPPSTWTRPTPSSSTCAGTGSPSSSPPSGPAACWRASRRPAPRWRPRPRRPPARPAAPPRPVTWRRAWPPCPRADRERELTDLVRSNAAAVLGHATPAAIDGTRAFRHLGFDSLTAVELRNRLMTLTGLKLPATLVFDHPTPGRHRRPPGHRTGRRRAGPGPPRPARPRQGPPPPTTTRSSSSAWPAGSPAASAPRRTVAARSPGAGTPSRRCPPDAAGTWTACTTPDPDAPGRTYVRHGGFVRGADRFDAEFFGISPREAQAMDPQQRLLLETAWEALERAGIDPATLGGTRTGVFTGLTHYDYGSGAAEGVEGYRMTGNTASVASGRIAYTLGLEGPAVTLDTACSSSLVALHLAAQALRNRGVRAGARGRRDRHVVPGRLHRVQPPARTLGGRPLPRLRGRSGRLRPRRGRRHAAGRAAVGRPPQRPPGARRHPRLRGQPGRRQQRPDRPQRPLAAAGDPAGAGRCRSVGGRGGRGGGARHRHHPGRPDRGPGPAGHLRPGAGRRPAAVARLGEVQHRPRAGRRRCRRRHQDGAGHTARAAAPHPPRGRADPPGGLVGRRGGTAHRGHRVAGDRRAAPRRGLLLRPQWHQRPRGPGAGTRTPAPGAEAGSLRSGRPGPVGGVRQEPGRAARPGRPPAGRPRRRHRARPGRCRAHPRHPALPVRPPGRGARRGPRRTSLAGLTALAQGEPAPADQGHATTSDRTVFVFPGQGAQWVGMARELMDAAPVFAESMEQCGRALAPFVDWDFRTELAGSLVRVDVVQPLS</sequence>
<dbReference type="Gene3D" id="3.40.50.11460">
    <property type="match status" value="1"/>
</dbReference>
<dbReference type="SMART" id="SM00822">
    <property type="entry name" value="PKS_KR"/>
    <property type="match status" value="1"/>
</dbReference>
<feature type="region of interest" description="Disordered" evidence="8">
    <location>
        <begin position="1595"/>
        <end position="1687"/>
    </location>
</feature>
<feature type="compositionally biased region" description="Low complexity" evidence="8">
    <location>
        <begin position="1237"/>
        <end position="1257"/>
    </location>
</feature>
<dbReference type="InterPro" id="IPR013968">
    <property type="entry name" value="PKS_KR"/>
</dbReference>
<dbReference type="InterPro" id="IPR016036">
    <property type="entry name" value="Malonyl_transacylase_ACP-bd"/>
</dbReference>
<dbReference type="InterPro" id="IPR014030">
    <property type="entry name" value="Ketoacyl_synth_N"/>
</dbReference>
<keyword evidence="4" id="KW-0808">Transferase</keyword>
<dbReference type="InterPro" id="IPR020841">
    <property type="entry name" value="PKS_Beta-ketoAc_synthase_dom"/>
</dbReference>
<dbReference type="InterPro" id="IPR036299">
    <property type="entry name" value="Polyketide_synth_docking_sf"/>
</dbReference>
<dbReference type="InterPro" id="IPR018201">
    <property type="entry name" value="Ketoacyl_synth_AS"/>
</dbReference>
<dbReference type="SMART" id="SM00823">
    <property type="entry name" value="PKS_PP"/>
    <property type="match status" value="1"/>
</dbReference>
<feature type="compositionally biased region" description="Basic residues" evidence="8">
    <location>
        <begin position="1859"/>
        <end position="1878"/>
    </location>
</feature>